<accession>A0A5J4T9A3</accession>
<feature type="non-terminal residue" evidence="1">
    <location>
        <position position="1"/>
    </location>
</feature>
<reference evidence="1 2" key="1">
    <citation type="submission" date="2019-03" db="EMBL/GenBank/DDBJ databases">
        <title>Single cell metagenomics reveals metabolic interactions within the superorganism composed of flagellate Streblomastix strix and complex community of Bacteroidetes bacteria on its surface.</title>
        <authorList>
            <person name="Treitli S.C."/>
            <person name="Kolisko M."/>
            <person name="Husnik F."/>
            <person name="Keeling P."/>
            <person name="Hampl V."/>
        </authorList>
    </citation>
    <scope>NUCLEOTIDE SEQUENCE [LARGE SCALE GENOMIC DNA]</scope>
    <source>
        <strain evidence="1">ST1C</strain>
    </source>
</reference>
<evidence type="ECO:0000313" key="1">
    <source>
        <dbReference type="EMBL" id="KAA6354443.1"/>
    </source>
</evidence>
<organism evidence="1 2">
    <name type="scientific">Streblomastix strix</name>
    <dbReference type="NCBI Taxonomy" id="222440"/>
    <lineage>
        <taxon>Eukaryota</taxon>
        <taxon>Metamonada</taxon>
        <taxon>Preaxostyla</taxon>
        <taxon>Oxymonadida</taxon>
        <taxon>Streblomastigidae</taxon>
        <taxon>Streblomastix</taxon>
    </lineage>
</organism>
<proteinExistence type="predicted"/>
<protein>
    <submittedName>
        <fullName evidence="1">Uncharacterized protein</fullName>
    </submittedName>
</protein>
<comment type="caution">
    <text evidence="1">The sequence shown here is derived from an EMBL/GenBank/DDBJ whole genome shotgun (WGS) entry which is preliminary data.</text>
</comment>
<name>A0A5J4T9A3_9EUKA</name>
<dbReference type="Proteomes" id="UP000324800">
    <property type="component" value="Unassembled WGS sequence"/>
</dbReference>
<dbReference type="AlphaFoldDB" id="A0A5J4T9A3"/>
<sequence>GQVMGMNCRPFTQEQQLSQDIRFKKAESNRHVSTSSEGYLPHMATFEYENNNIARTGKDRHYSRCSQQIMQIRRLSLSPILFRSNKNDLKHPTNF</sequence>
<dbReference type="EMBL" id="SNRW01036314">
    <property type="protein sequence ID" value="KAA6354443.1"/>
    <property type="molecule type" value="Genomic_DNA"/>
</dbReference>
<gene>
    <name evidence="1" type="ORF">EZS28_050029</name>
</gene>
<evidence type="ECO:0000313" key="2">
    <source>
        <dbReference type="Proteomes" id="UP000324800"/>
    </source>
</evidence>